<dbReference type="CDD" id="cd02440">
    <property type="entry name" value="AdoMet_MTases"/>
    <property type="match status" value="1"/>
</dbReference>
<dbReference type="STRING" id="1304284.L21TH_2322"/>
<protein>
    <recommendedName>
        <fullName evidence="3">Methyltransferase type 11 domain-containing protein</fullName>
    </recommendedName>
</protein>
<proteinExistence type="predicted"/>
<reference evidence="1 2" key="1">
    <citation type="journal article" date="2015" name="Geomicrobiol. J.">
        <title>Caldisalinibacter kiritimatiensis gen. nov., sp. nov., a moderately thermohalophilic thiosulfate-reducing bacterium from a hypersaline microbial mat.</title>
        <authorList>
            <person name="Ben Hania W."/>
            <person name="Joseph M."/>
            <person name="Fiebig A."/>
            <person name="Bunk B."/>
            <person name="Klenk H.-P."/>
            <person name="Fardeau M.-L."/>
            <person name="Spring S."/>
        </authorList>
    </citation>
    <scope>NUCLEOTIDE SEQUENCE [LARGE SCALE GENOMIC DNA]</scope>
    <source>
        <strain evidence="1 2">L21-TH-D2</strain>
    </source>
</reference>
<evidence type="ECO:0008006" key="3">
    <source>
        <dbReference type="Google" id="ProtNLM"/>
    </source>
</evidence>
<name>R1CBI4_9FIRM</name>
<dbReference type="Pfam" id="PF01209">
    <property type="entry name" value="Ubie_methyltran"/>
    <property type="match status" value="1"/>
</dbReference>
<keyword evidence="2" id="KW-1185">Reference proteome</keyword>
<sequence>MHKYLMEMLECPICHNELDWTINKESKERIIEGEAYCNACGASYPIKDEIGIFLTPKLPRNDLWEQGSTHLTEYLKENPKIEKQLMNSPLEELSPADQFIRGMVLEEWGKYSEANKAFKVAVKGIYTEDYVSCWDKQIEYVCNSVQSTNQPIVDLASGRCYLVEELAKKTDNFIVATDFSPRVLRHSRLDLKQLGLYDKISLISFDARITPFKDGAVNILTTNLGLSNIEKPKNLLKELRRIVSGKLISVIHFYPEVDNENTDIIYELGVETFAFENIAINSFNEADWKVELVNKCKGLAKPTPTGKIIKEAQIDGLPVKETELEWAVLIAE</sequence>
<dbReference type="Pfam" id="PF03966">
    <property type="entry name" value="Trm112p"/>
    <property type="match status" value="1"/>
</dbReference>
<dbReference type="SUPFAM" id="SSF158997">
    <property type="entry name" value="Trm112p-like"/>
    <property type="match status" value="1"/>
</dbReference>
<dbReference type="InterPro" id="IPR029063">
    <property type="entry name" value="SAM-dependent_MTases_sf"/>
</dbReference>
<dbReference type="RefSeq" id="WP_006316514.1">
    <property type="nucleotide sequence ID" value="NZ_ARZA01000256.1"/>
</dbReference>
<dbReference type="AlphaFoldDB" id="R1CBI4"/>
<dbReference type="OrthoDB" id="9795634at2"/>
<comment type="caution">
    <text evidence="1">The sequence shown here is derived from an EMBL/GenBank/DDBJ whole genome shotgun (WGS) entry which is preliminary data.</text>
</comment>
<evidence type="ECO:0000313" key="2">
    <source>
        <dbReference type="Proteomes" id="UP000013378"/>
    </source>
</evidence>
<evidence type="ECO:0000313" key="1">
    <source>
        <dbReference type="EMBL" id="EOC99679.1"/>
    </source>
</evidence>
<dbReference type="InterPro" id="IPR005651">
    <property type="entry name" value="Trm112-like"/>
</dbReference>
<dbReference type="Gene3D" id="3.40.50.150">
    <property type="entry name" value="Vaccinia Virus protein VP39"/>
    <property type="match status" value="1"/>
</dbReference>
<dbReference type="Proteomes" id="UP000013378">
    <property type="component" value="Unassembled WGS sequence"/>
</dbReference>
<gene>
    <name evidence="1" type="ORF">L21TH_2322</name>
</gene>
<dbReference type="SUPFAM" id="SSF53335">
    <property type="entry name" value="S-adenosyl-L-methionine-dependent methyltransferases"/>
    <property type="match status" value="1"/>
</dbReference>
<accession>R1CBI4</accession>
<dbReference type="eggNOG" id="COG0789">
    <property type="taxonomic scope" value="Bacteria"/>
</dbReference>
<dbReference type="Gene3D" id="2.20.25.10">
    <property type="match status" value="1"/>
</dbReference>
<organism evidence="1 2">
    <name type="scientific">Caldisalinibacter kiritimatiensis</name>
    <dbReference type="NCBI Taxonomy" id="1304284"/>
    <lineage>
        <taxon>Bacteria</taxon>
        <taxon>Bacillati</taxon>
        <taxon>Bacillota</taxon>
        <taxon>Tissierellia</taxon>
        <taxon>Tissierellales</taxon>
        <taxon>Thermohalobacteraceae</taxon>
        <taxon>Caldisalinibacter</taxon>
    </lineage>
</organism>
<dbReference type="EMBL" id="ARZA01000256">
    <property type="protein sequence ID" value="EOC99679.1"/>
    <property type="molecule type" value="Genomic_DNA"/>
</dbReference>